<dbReference type="Pfam" id="PF17771">
    <property type="entry name" value="ADAMTS_CR_2"/>
    <property type="match status" value="1"/>
</dbReference>
<reference evidence="13" key="1">
    <citation type="submission" date="2018-11" db="EMBL/GenBank/DDBJ databases">
        <authorList>
            <person name="Alioto T."/>
            <person name="Alioto T."/>
        </authorList>
    </citation>
    <scope>NUCLEOTIDE SEQUENCE</scope>
</reference>
<dbReference type="AlphaFoldDB" id="A0A8B6HHS1"/>
<organism evidence="13 14">
    <name type="scientific">Mytilus galloprovincialis</name>
    <name type="common">Mediterranean mussel</name>
    <dbReference type="NCBI Taxonomy" id="29158"/>
    <lineage>
        <taxon>Eukaryota</taxon>
        <taxon>Metazoa</taxon>
        <taxon>Spiralia</taxon>
        <taxon>Lophotrochozoa</taxon>
        <taxon>Mollusca</taxon>
        <taxon>Bivalvia</taxon>
        <taxon>Autobranchia</taxon>
        <taxon>Pteriomorphia</taxon>
        <taxon>Mytilida</taxon>
        <taxon>Mytiloidea</taxon>
        <taxon>Mytilidae</taxon>
        <taxon>Mytilinae</taxon>
        <taxon>Mytilus</taxon>
    </lineage>
</organism>
<keyword evidence="10" id="KW-0812">Transmembrane</keyword>
<dbReference type="OrthoDB" id="6097485at2759"/>
<evidence type="ECO:0000256" key="4">
    <source>
        <dbReference type="ARBA" id="ARBA00022833"/>
    </source>
</evidence>
<dbReference type="GO" id="GO:0046872">
    <property type="term" value="F:metal ion binding"/>
    <property type="evidence" value="ECO:0007669"/>
    <property type="project" value="UniProtKB-KW"/>
</dbReference>
<feature type="region of interest" description="Disordered" evidence="9">
    <location>
        <begin position="737"/>
        <end position="757"/>
    </location>
</feature>
<name>A0A8B6HHS1_MYTGA</name>
<dbReference type="SUPFAM" id="SSF55486">
    <property type="entry name" value="Metalloproteases ('zincins'), catalytic domain"/>
    <property type="match status" value="1"/>
</dbReference>
<dbReference type="Pfam" id="PF13574">
    <property type="entry name" value="Reprolysin_2"/>
    <property type="match status" value="1"/>
</dbReference>
<dbReference type="GO" id="GO:0004222">
    <property type="term" value="F:metalloendopeptidase activity"/>
    <property type="evidence" value="ECO:0007669"/>
    <property type="project" value="InterPro"/>
</dbReference>
<dbReference type="PANTHER" id="PTHR11905">
    <property type="entry name" value="ADAM A DISINTEGRIN AND METALLOPROTEASE DOMAIN"/>
    <property type="match status" value="1"/>
</dbReference>
<dbReference type="InterPro" id="IPR001590">
    <property type="entry name" value="Peptidase_M12B"/>
</dbReference>
<keyword evidence="11" id="KW-0732">Signal</keyword>
<gene>
    <name evidence="13" type="ORF">MGAL_10B040661</name>
</gene>
<dbReference type="PROSITE" id="PS50215">
    <property type="entry name" value="ADAM_MEPRO"/>
    <property type="match status" value="1"/>
</dbReference>
<dbReference type="PANTHER" id="PTHR11905:SF159">
    <property type="entry name" value="ADAM METALLOPROTEASE"/>
    <property type="match status" value="1"/>
</dbReference>
<evidence type="ECO:0000256" key="2">
    <source>
        <dbReference type="ARBA" id="ARBA00022723"/>
    </source>
</evidence>
<accession>A0A8B6HHS1</accession>
<evidence type="ECO:0000256" key="7">
    <source>
        <dbReference type="ARBA" id="ARBA00023180"/>
    </source>
</evidence>
<feature type="chain" id="PRO_5033014637" description="Peptidase M12B domain-containing protein" evidence="11">
    <location>
        <begin position="19"/>
        <end position="1012"/>
    </location>
</feature>
<keyword evidence="6" id="KW-1015">Disulfide bond</keyword>
<feature type="region of interest" description="Disordered" evidence="9">
    <location>
        <begin position="634"/>
        <end position="664"/>
    </location>
</feature>
<keyword evidence="7" id="KW-0325">Glycoprotein</keyword>
<protein>
    <recommendedName>
        <fullName evidence="12">Peptidase M12B domain-containing protein</fullName>
    </recommendedName>
</protein>
<dbReference type="EMBL" id="UYJE01010031">
    <property type="protein sequence ID" value="VDI78998.1"/>
    <property type="molecule type" value="Genomic_DNA"/>
</dbReference>
<feature type="transmembrane region" description="Helical" evidence="10">
    <location>
        <begin position="974"/>
        <end position="1000"/>
    </location>
</feature>
<evidence type="ECO:0000256" key="5">
    <source>
        <dbReference type="ARBA" id="ARBA00023049"/>
    </source>
</evidence>
<dbReference type="GO" id="GO:0006509">
    <property type="term" value="P:membrane protein ectodomain proteolysis"/>
    <property type="evidence" value="ECO:0007669"/>
    <property type="project" value="TreeGrafter"/>
</dbReference>
<dbReference type="InterPro" id="IPR024079">
    <property type="entry name" value="MetalloPept_cat_dom_sf"/>
</dbReference>
<dbReference type="Gene3D" id="3.40.1620.60">
    <property type="match status" value="1"/>
</dbReference>
<feature type="binding site" evidence="8">
    <location>
        <position position="385"/>
    </location>
    <ligand>
        <name>Zn(2+)</name>
        <dbReference type="ChEBI" id="CHEBI:29105"/>
        <note>catalytic</note>
    </ligand>
</feature>
<keyword evidence="2 8" id="KW-0479">Metal-binding</keyword>
<evidence type="ECO:0000259" key="12">
    <source>
        <dbReference type="PROSITE" id="PS50215"/>
    </source>
</evidence>
<comment type="caution">
    <text evidence="8">Lacks conserved residue(s) required for the propagation of feature annotation.</text>
</comment>
<feature type="signal peptide" evidence="11">
    <location>
        <begin position="1"/>
        <end position="18"/>
    </location>
</feature>
<evidence type="ECO:0000256" key="11">
    <source>
        <dbReference type="SAM" id="SignalP"/>
    </source>
</evidence>
<keyword evidence="5" id="KW-0482">Metalloprotease</keyword>
<evidence type="ECO:0000256" key="10">
    <source>
        <dbReference type="SAM" id="Phobius"/>
    </source>
</evidence>
<evidence type="ECO:0000313" key="14">
    <source>
        <dbReference type="Proteomes" id="UP000596742"/>
    </source>
</evidence>
<dbReference type="Proteomes" id="UP000596742">
    <property type="component" value="Unassembled WGS sequence"/>
</dbReference>
<feature type="region of interest" description="Disordered" evidence="9">
    <location>
        <begin position="830"/>
        <end position="854"/>
    </location>
</feature>
<evidence type="ECO:0000256" key="6">
    <source>
        <dbReference type="ARBA" id="ARBA00023157"/>
    </source>
</evidence>
<keyword evidence="3" id="KW-0378">Hydrolase</keyword>
<keyword evidence="4 8" id="KW-0862">Zinc</keyword>
<evidence type="ECO:0000313" key="13">
    <source>
        <dbReference type="EMBL" id="VDI78998.1"/>
    </source>
</evidence>
<evidence type="ECO:0000256" key="1">
    <source>
        <dbReference type="ARBA" id="ARBA00022670"/>
    </source>
</evidence>
<proteinExistence type="predicted"/>
<keyword evidence="14" id="KW-1185">Reference proteome</keyword>
<feature type="domain" description="Peptidase M12B" evidence="12">
    <location>
        <begin position="204"/>
        <end position="439"/>
    </location>
</feature>
<feature type="region of interest" description="Disordered" evidence="9">
    <location>
        <begin position="679"/>
        <end position="706"/>
    </location>
</feature>
<evidence type="ECO:0000256" key="9">
    <source>
        <dbReference type="SAM" id="MobiDB-lite"/>
    </source>
</evidence>
<feature type="binding site" evidence="8">
    <location>
        <position position="381"/>
    </location>
    <ligand>
        <name>Zn(2+)</name>
        <dbReference type="ChEBI" id="CHEBI:29105"/>
        <note>catalytic</note>
    </ligand>
</feature>
<dbReference type="Gene3D" id="3.40.390.10">
    <property type="entry name" value="Collagenase (Catalytic Domain)"/>
    <property type="match status" value="1"/>
</dbReference>
<evidence type="ECO:0000256" key="8">
    <source>
        <dbReference type="PROSITE-ProRule" id="PRU00276"/>
    </source>
</evidence>
<evidence type="ECO:0000256" key="3">
    <source>
        <dbReference type="ARBA" id="ARBA00022801"/>
    </source>
</evidence>
<dbReference type="InterPro" id="IPR041645">
    <property type="entry name" value="ADAMTS_CR_2"/>
</dbReference>
<feature type="active site" evidence="8">
    <location>
        <position position="382"/>
    </location>
</feature>
<keyword evidence="10" id="KW-0472">Membrane</keyword>
<comment type="caution">
    <text evidence="13">The sequence shown here is derived from an EMBL/GenBank/DDBJ whole genome shotgun (WGS) entry which is preliminary data.</text>
</comment>
<keyword evidence="10" id="KW-1133">Transmembrane helix</keyword>
<keyword evidence="1" id="KW-0645">Protease</keyword>
<sequence length="1012" mass="111915">MRLQLVQIFLTWIHCCISINLTKDTGIDRQESVSIQYIDEASVNRRERRDTNIFKSDLKFSLGLKDQKFQLNLKKQNVKTSVPLYMYENGFIVKQAARPEKEVVFYTDVNHLASIGVQCKENEFQDQCQYILNGRIFLNGQHHVIKPRSVGNLSDAENHHLIPQEEQVFDFGNDARKIPEDVLLQDKKRSRTAVGSNPIATTHYKVELLLCIDFEIYENWYNQSTGNTETERNMAAIDSIMEYYAYVINDMNVHYESIQGVPWDMEIVYAGIYIANSPTKSTWTESIKYLSSGEYIVDGDIALNNFKAWLQTNAGQLPDYDHAMLFSGYDLFTNTLEGPSTGLLGLAWVKAICYKVRYNQYYENSIVEDKGKAIVGLVAAHELGHNLGASHDTSSKNNCSADDRYVMAPSAYAKKDEKATNHYIFSNCSIDYFQEYIDELNQVDRNCMASLLLNHDPTALDKYNDTLNGQIYNHDEQCMQNSNHEDTYLCRNQHYLDPTTVCKYMYCKIPGTGSCSIHIPWEGTVCGDGKWCIAGKCCEDVRAQSANSSCILGDAPFCASEIIPKPRLCYYQYYSTIYCCGICQNYHTGITGCEYGDRLSGCVKTDCPFYDTNTRENSCCKTCAPDESTTEAVKTTEMTTQESTTMETTTTVMTTSDTTTPEVTTAEATTPDMTTTEMTTLESTTTEASTSVMTTMKTTQPESSTTILTTEEATTPEVTTTEATTTVMTTTEMTTLESTTTETTTPVMTSMETSTPEGTTTILTTMETTTPEVTTIEATTTVMTTTEMTTLEDTTTKATTPVMTSMETSTPEGTTTISTTMETTTPEVTTAEATTTTVKTSMESSTPEGTTTISTTMETTTPEVTTTEATTTTVMTTTEMTTKEDTTTEATTPVITTTVMTTAEMTTLEDTTTKATTPVITTTVMTTTEMTTREDTTTPIITTIEETTPIITPTDGTTAESTTSESTSTTDDPILTIIIVVSVVGAAGLVAVAMFIYCYATKCITKVGPMPA</sequence>
<feature type="binding site" evidence="8">
    <location>
        <position position="391"/>
    </location>
    <ligand>
        <name>Zn(2+)</name>
        <dbReference type="ChEBI" id="CHEBI:29105"/>
        <note>catalytic</note>
    </ligand>
</feature>